<dbReference type="Gene3D" id="3.60.21.10">
    <property type="match status" value="1"/>
</dbReference>
<dbReference type="Gene3D" id="3.40.50.300">
    <property type="entry name" value="P-loop containing nucleotide triphosphate hydrolases"/>
    <property type="match status" value="1"/>
</dbReference>
<proteinExistence type="predicted"/>
<accession>A0ABR7YB36</accession>
<dbReference type="PANTHER" id="PTHR31302:SF0">
    <property type="entry name" value="TRANSMEMBRANE PROTEIN WITH METALLOPHOSPHOESTERASE DOMAIN"/>
    <property type="match status" value="1"/>
</dbReference>
<comment type="caution">
    <text evidence="2">The sequence shown here is derived from an EMBL/GenBank/DDBJ whole genome shotgun (WGS) entry which is preliminary data.</text>
</comment>
<dbReference type="Pfam" id="PF00149">
    <property type="entry name" value="Metallophos"/>
    <property type="match status" value="1"/>
</dbReference>
<dbReference type="InterPro" id="IPR051158">
    <property type="entry name" value="Metallophosphoesterase_sf"/>
</dbReference>
<feature type="domain" description="Calcineurin-like phosphoesterase" evidence="1">
    <location>
        <begin position="2"/>
        <end position="248"/>
    </location>
</feature>
<dbReference type="SUPFAM" id="SSF52540">
    <property type="entry name" value="P-loop containing nucleoside triphosphate hydrolases"/>
    <property type="match status" value="1"/>
</dbReference>
<dbReference type="InterPro" id="IPR029052">
    <property type="entry name" value="Metallo-depent_PP-like"/>
</dbReference>
<dbReference type="RefSeq" id="WP_190301374.1">
    <property type="nucleotide sequence ID" value="NZ_JACOIJ010000003.1"/>
</dbReference>
<evidence type="ECO:0000313" key="2">
    <source>
        <dbReference type="EMBL" id="MBD1428506.1"/>
    </source>
</evidence>
<dbReference type="InterPro" id="IPR027417">
    <property type="entry name" value="P-loop_NTPase"/>
</dbReference>
<name>A0ABR7YB36_9SPHI</name>
<evidence type="ECO:0000313" key="3">
    <source>
        <dbReference type="Proteomes" id="UP000651271"/>
    </source>
</evidence>
<organism evidence="2 3">
    <name type="scientific">Sphingobacterium litopenaei</name>
    <dbReference type="NCBI Taxonomy" id="2763500"/>
    <lineage>
        <taxon>Bacteria</taxon>
        <taxon>Pseudomonadati</taxon>
        <taxon>Bacteroidota</taxon>
        <taxon>Sphingobacteriia</taxon>
        <taxon>Sphingobacteriales</taxon>
        <taxon>Sphingobacteriaceae</taxon>
        <taxon>Sphingobacterium</taxon>
    </lineage>
</organism>
<sequence length="1040" mass="120774">MIRILHLTDFHLNNKTLKDWNDFMRVPFLNKIDELNKDQNIDLVLFTGDLIDQAGKDFGSVTNGLNTFNEEVIKPILEKLNLDISKFIICPGNHDINRNADKAFAHSGLTNELKSIEAVNAFTNTLEDDYDGIQRIKEYKLFEFELYKDVNEKVHSKFKFSIKLNINDKSVGITSLNTSWRCYGNDDCKNLLVGENQLNDNFKFIEDCELKIALMHHQLDWLSGFESKIIKSHISSNYDIVLSGHVHETDVEFVQNLTGTCLKIVSPSGLNQIRSDGFYANGFSVIDYGSDNKCYFYKYNHSQRLFVQNTDVCDNGVLEIDINRNTSTLKNIETLILDEEFKEFLKDSGANFTHRSKALTLDDIYVFPYMEQFSLNDEEEKGGAIKSEDILKKIIQKEIRHIVILGEENSGKTSFCKQIIKTLLLENNNIPVFIKGRDIKKVTREEIDKLVQKEIRKQYKEAVNLEEKDIFIVIDDLNNCKLPQKSKKTFILNLQSFNYYTIITWDEYFTLSDLLESQITTLEVFEILKFGGKKRFELIRKWINLIDDVFDDDQTKEFQIKELVKTVNAVIGKNLIPSLPIYILTILQANELASTTNFEQSTFGHYYDVLIRSALGKKIKANSEIEKYYSYLTEFSFWLNKKGTIEVTESEFIEFHKFFTEKYQVQLSFRDALFILEECNLIQNQTNLYKFKYKYIYFYFFGKYLSDNIENKDIQSKVCEISNNLYQTESANIYIFLSHHSKSKFVIDQIINRAKELFKDEVTIGFNSDINSINNLIKDTTDKIHLEKIHSSSESEVYAEVEIADEKFDNEIPPKEGDTDENIDSISKINKAFKTIEILGYIIKNRYASLVGSDKLELVEELYKLGLRSLTFLFRTLLEGEEYIKNEIIDIIKKDPNSALTMREREDLAKQFMFNLLYMVSYSIFKRISSSISSKDLEITFNDVLTKNSIANNGEKNNAVSLIDMSVKFEYSKSFPVKDVKDLSDQFKNNRLANNILRRLGVNFMRMIPLKESDQQKASEILDISIDRQRIISATSSIKK</sequence>
<dbReference type="EMBL" id="JACOIJ010000003">
    <property type="protein sequence ID" value="MBD1428506.1"/>
    <property type="molecule type" value="Genomic_DNA"/>
</dbReference>
<protein>
    <submittedName>
        <fullName evidence="2">Metallophosphoesterase</fullName>
    </submittedName>
</protein>
<dbReference type="SUPFAM" id="SSF56300">
    <property type="entry name" value="Metallo-dependent phosphatases"/>
    <property type="match status" value="1"/>
</dbReference>
<gene>
    <name evidence="2" type="ORF">H8B04_02800</name>
</gene>
<dbReference type="InterPro" id="IPR004843">
    <property type="entry name" value="Calcineurin-like_PHP"/>
</dbReference>
<dbReference type="PANTHER" id="PTHR31302">
    <property type="entry name" value="TRANSMEMBRANE PROTEIN WITH METALLOPHOSPHOESTERASE DOMAIN-RELATED"/>
    <property type="match status" value="1"/>
</dbReference>
<keyword evidence="3" id="KW-1185">Reference proteome</keyword>
<dbReference type="Proteomes" id="UP000651271">
    <property type="component" value="Unassembled WGS sequence"/>
</dbReference>
<evidence type="ECO:0000259" key="1">
    <source>
        <dbReference type="Pfam" id="PF00149"/>
    </source>
</evidence>
<reference evidence="2 3" key="1">
    <citation type="submission" date="2020-08" db="EMBL/GenBank/DDBJ databases">
        <title>Sphingobacterium sp. DN04309 isolated from aquaculture water.</title>
        <authorList>
            <person name="Zhang M."/>
        </authorList>
    </citation>
    <scope>NUCLEOTIDE SEQUENCE [LARGE SCALE GENOMIC DNA]</scope>
    <source>
        <strain evidence="2 3">DN04309</strain>
    </source>
</reference>